<evidence type="ECO:0000313" key="3">
    <source>
        <dbReference type="Proteomes" id="UP000696280"/>
    </source>
</evidence>
<name>A0A9N9PV48_9HELO</name>
<organism evidence="2 3">
    <name type="scientific">Hymenoscyphus fraxineus</name>
    <dbReference type="NCBI Taxonomy" id="746836"/>
    <lineage>
        <taxon>Eukaryota</taxon>
        <taxon>Fungi</taxon>
        <taxon>Dikarya</taxon>
        <taxon>Ascomycota</taxon>
        <taxon>Pezizomycotina</taxon>
        <taxon>Leotiomycetes</taxon>
        <taxon>Helotiales</taxon>
        <taxon>Helotiaceae</taxon>
        <taxon>Hymenoscyphus</taxon>
    </lineage>
</organism>
<comment type="caution">
    <text evidence="2">The sequence shown here is derived from an EMBL/GenBank/DDBJ whole genome shotgun (WGS) entry which is preliminary data.</text>
</comment>
<dbReference type="AlphaFoldDB" id="A0A9N9PV48"/>
<accession>A0A9N9PV48</accession>
<sequence length="109" mass="11869">MLPRTLRGSGTSTMVAVRLRFDPLGRREDSRDVVESLESKDKEDDRVLKPGLCKAEGGPRLLCRRGAGEYDLFALPGGGVPVEAGVECPDSRSSHISPSSSWHQDRFSA</sequence>
<evidence type="ECO:0000313" key="2">
    <source>
        <dbReference type="EMBL" id="CAG8960951.1"/>
    </source>
</evidence>
<keyword evidence="3" id="KW-1185">Reference proteome</keyword>
<proteinExistence type="predicted"/>
<reference evidence="2" key="1">
    <citation type="submission" date="2021-07" db="EMBL/GenBank/DDBJ databases">
        <authorList>
            <person name="Durling M."/>
        </authorList>
    </citation>
    <scope>NUCLEOTIDE SEQUENCE</scope>
</reference>
<protein>
    <submittedName>
        <fullName evidence="2">Uncharacterized protein</fullName>
    </submittedName>
</protein>
<gene>
    <name evidence="2" type="ORF">HYFRA_00002490</name>
</gene>
<dbReference type="EMBL" id="CAJVRL010000103">
    <property type="protein sequence ID" value="CAG8960951.1"/>
    <property type="molecule type" value="Genomic_DNA"/>
</dbReference>
<evidence type="ECO:0000256" key="1">
    <source>
        <dbReference type="SAM" id="MobiDB-lite"/>
    </source>
</evidence>
<feature type="region of interest" description="Disordered" evidence="1">
    <location>
        <begin position="87"/>
        <end position="109"/>
    </location>
</feature>
<dbReference type="Proteomes" id="UP000696280">
    <property type="component" value="Unassembled WGS sequence"/>
</dbReference>
<dbReference type="OrthoDB" id="19482at2759"/>